<accession>A0AAV4BY04</accession>
<proteinExistence type="predicted"/>
<reference evidence="1 2" key="1">
    <citation type="journal article" date="2021" name="Elife">
        <title>Chloroplast acquisition without the gene transfer in kleptoplastic sea slugs, Plakobranchus ocellatus.</title>
        <authorList>
            <person name="Maeda T."/>
            <person name="Takahashi S."/>
            <person name="Yoshida T."/>
            <person name="Shimamura S."/>
            <person name="Takaki Y."/>
            <person name="Nagai Y."/>
            <person name="Toyoda A."/>
            <person name="Suzuki Y."/>
            <person name="Arimoto A."/>
            <person name="Ishii H."/>
            <person name="Satoh N."/>
            <person name="Nishiyama T."/>
            <person name="Hasebe M."/>
            <person name="Maruyama T."/>
            <person name="Minagawa J."/>
            <person name="Obokata J."/>
            <person name="Shigenobu S."/>
        </authorList>
    </citation>
    <scope>NUCLEOTIDE SEQUENCE [LARGE SCALE GENOMIC DNA]</scope>
</reference>
<organism evidence="1 2">
    <name type="scientific">Plakobranchus ocellatus</name>
    <dbReference type="NCBI Taxonomy" id="259542"/>
    <lineage>
        <taxon>Eukaryota</taxon>
        <taxon>Metazoa</taxon>
        <taxon>Spiralia</taxon>
        <taxon>Lophotrochozoa</taxon>
        <taxon>Mollusca</taxon>
        <taxon>Gastropoda</taxon>
        <taxon>Heterobranchia</taxon>
        <taxon>Euthyneura</taxon>
        <taxon>Panpulmonata</taxon>
        <taxon>Sacoglossa</taxon>
        <taxon>Placobranchoidea</taxon>
        <taxon>Plakobranchidae</taxon>
        <taxon>Plakobranchus</taxon>
    </lineage>
</organism>
<dbReference type="AlphaFoldDB" id="A0AAV4BY04"/>
<keyword evidence="2" id="KW-1185">Reference proteome</keyword>
<sequence>MGKTTDGPEQQLFSKLYGRLLRHLGNGRTTDKTADGPTLDSLPLPARWGRKKRTIIEPPKMVSSDEFRVFNETIEKKKKR</sequence>
<dbReference type="EMBL" id="BLXT01005595">
    <property type="protein sequence ID" value="GFO24108.1"/>
    <property type="molecule type" value="Genomic_DNA"/>
</dbReference>
<dbReference type="Proteomes" id="UP000735302">
    <property type="component" value="Unassembled WGS sequence"/>
</dbReference>
<protein>
    <submittedName>
        <fullName evidence="1">Uncharacterized protein</fullName>
    </submittedName>
</protein>
<gene>
    <name evidence="1" type="ORF">PoB_005061300</name>
</gene>
<evidence type="ECO:0000313" key="1">
    <source>
        <dbReference type="EMBL" id="GFO24108.1"/>
    </source>
</evidence>
<comment type="caution">
    <text evidence="1">The sequence shown here is derived from an EMBL/GenBank/DDBJ whole genome shotgun (WGS) entry which is preliminary data.</text>
</comment>
<name>A0AAV4BY04_9GAST</name>
<evidence type="ECO:0000313" key="2">
    <source>
        <dbReference type="Proteomes" id="UP000735302"/>
    </source>
</evidence>